<keyword evidence="1" id="KW-0472">Membrane</keyword>
<accession>A0A084EGI2</accession>
<gene>
    <name evidence="2" type="ORF">MCAPa_8190</name>
</gene>
<comment type="caution">
    <text evidence="2">The sequence shown here is derived from an EMBL/GenBank/DDBJ whole genome shotgun (WGS) entry which is preliminary data.</text>
</comment>
<reference evidence="2 3" key="1">
    <citation type="submission" date="2014-02" db="EMBL/GenBank/DDBJ databases">
        <title>Genome sequence of Mycoplasma capricolum subsp. capricolum strain 14232.</title>
        <authorList>
            <person name="Sirand-Pugnet P."/>
            <person name="Breton M."/>
            <person name="Dordet-Frisoni E."/>
            <person name="Baranowski E."/>
            <person name="Barre A."/>
            <person name="Couture C."/>
            <person name="Dupuy V."/>
            <person name="Gaurivaud P."/>
            <person name="Jacob D."/>
            <person name="Lemaitre C."/>
            <person name="Manso-Silvan L."/>
            <person name="Nikolski M."/>
            <person name="Nouvel L.-X."/>
            <person name="Poumarat F."/>
            <person name="Tardy F."/>
            <person name="Thebault P."/>
            <person name="Theil S."/>
            <person name="Citti C."/>
            <person name="Thiaucourt F."/>
            <person name="Blanchard A."/>
        </authorList>
    </citation>
    <scope>NUCLEOTIDE SEQUENCE [LARGE SCALE GENOMIC DNA]</scope>
    <source>
        <strain evidence="2 3">14232</strain>
    </source>
</reference>
<feature type="transmembrane region" description="Helical" evidence="1">
    <location>
        <begin position="114"/>
        <end position="135"/>
    </location>
</feature>
<keyword evidence="1" id="KW-1133">Transmembrane helix</keyword>
<feature type="transmembrane region" description="Helical" evidence="1">
    <location>
        <begin position="78"/>
        <end position="102"/>
    </location>
</feature>
<dbReference type="AlphaFoldDB" id="A0A084EGI2"/>
<evidence type="ECO:0000256" key="1">
    <source>
        <dbReference type="SAM" id="Phobius"/>
    </source>
</evidence>
<keyword evidence="1" id="KW-0812">Transmembrane</keyword>
<dbReference type="Gene3D" id="1.10.1760.20">
    <property type="match status" value="1"/>
</dbReference>
<feature type="transmembrane region" description="Helical" evidence="1">
    <location>
        <begin position="39"/>
        <end position="66"/>
    </location>
</feature>
<dbReference type="InterPro" id="IPR053647">
    <property type="entry name" value="Riboflavin_Transporter_RibV"/>
</dbReference>
<dbReference type="NCBIfam" id="NF043064">
    <property type="entry name" value="MMSYN1_0877"/>
    <property type="match status" value="1"/>
</dbReference>
<dbReference type="Proteomes" id="UP000028533">
    <property type="component" value="Unassembled WGS sequence"/>
</dbReference>
<name>A0A084EGI2_MYCCA</name>
<evidence type="ECO:0000313" key="3">
    <source>
        <dbReference type="Proteomes" id="UP000028533"/>
    </source>
</evidence>
<dbReference type="EMBL" id="JFDO01000035">
    <property type="protein sequence ID" value="KEZ17074.1"/>
    <property type="molecule type" value="Genomic_DNA"/>
</dbReference>
<protein>
    <submittedName>
        <fullName evidence="2">Uncharacterized protein</fullName>
    </submittedName>
</protein>
<organism evidence="2 3">
    <name type="scientific">Mycoplasma capricolum subsp. capricolum 14232</name>
    <dbReference type="NCBI Taxonomy" id="1188238"/>
    <lineage>
        <taxon>Bacteria</taxon>
        <taxon>Bacillati</taxon>
        <taxon>Mycoplasmatota</taxon>
        <taxon>Mollicutes</taxon>
        <taxon>Mycoplasmataceae</taxon>
        <taxon>Mycoplasma</taxon>
    </lineage>
</organism>
<dbReference type="RefSeq" id="WP_036432536.1">
    <property type="nucleotide sequence ID" value="NZ_JFDO01000035.1"/>
</dbReference>
<feature type="transmembrane region" description="Helical" evidence="1">
    <location>
        <begin position="147"/>
        <end position="170"/>
    </location>
</feature>
<evidence type="ECO:0000313" key="2">
    <source>
        <dbReference type="EMBL" id="KEZ17074.1"/>
    </source>
</evidence>
<sequence>MIAYNKKQEQDNNFELEKQTKYSKVQMLRQYFLLSTNKIALLATLLALQILLTLFSKYAMGALVLFASAPYLKLEINYWVSAVVLISTNLFWGLIFTVASVWMRLLLGSEPVGLLSLMLVDGSAIIGFAIVFYIVKKVFIHSNKLEIFIKFEILFVILSSIFATLFGSLVAYVSNATFIFELYGQKPNPAILTITFLFTIIKLVINHAIFCLIYKRVKVLVKKLARA</sequence>
<feature type="transmembrane region" description="Helical" evidence="1">
    <location>
        <begin position="190"/>
        <end position="214"/>
    </location>
</feature>
<proteinExistence type="predicted"/>